<protein>
    <submittedName>
        <fullName evidence="2">Uncharacterized protein</fullName>
    </submittedName>
</protein>
<proteinExistence type="predicted"/>
<evidence type="ECO:0000313" key="2">
    <source>
        <dbReference type="EMBL" id="JAH09871.1"/>
    </source>
</evidence>
<dbReference type="EMBL" id="GBXM01098706">
    <property type="protein sequence ID" value="JAH09871.1"/>
    <property type="molecule type" value="Transcribed_RNA"/>
</dbReference>
<organism evidence="2">
    <name type="scientific">Anguilla anguilla</name>
    <name type="common">European freshwater eel</name>
    <name type="synonym">Muraena anguilla</name>
    <dbReference type="NCBI Taxonomy" id="7936"/>
    <lineage>
        <taxon>Eukaryota</taxon>
        <taxon>Metazoa</taxon>
        <taxon>Chordata</taxon>
        <taxon>Craniata</taxon>
        <taxon>Vertebrata</taxon>
        <taxon>Euteleostomi</taxon>
        <taxon>Actinopterygii</taxon>
        <taxon>Neopterygii</taxon>
        <taxon>Teleostei</taxon>
        <taxon>Anguilliformes</taxon>
        <taxon>Anguillidae</taxon>
        <taxon>Anguilla</taxon>
    </lineage>
</organism>
<accession>A0A0E9PZ24</accession>
<feature type="compositionally biased region" description="Polar residues" evidence="1">
    <location>
        <begin position="15"/>
        <end position="24"/>
    </location>
</feature>
<sequence length="30" mass="3223">MSLPRPCGATKLPGSYSTQAQPSKHMTAYL</sequence>
<reference evidence="2" key="2">
    <citation type="journal article" date="2015" name="Fish Shellfish Immunol.">
        <title>Early steps in the European eel (Anguilla anguilla)-Vibrio vulnificus interaction in the gills: Role of the RtxA13 toxin.</title>
        <authorList>
            <person name="Callol A."/>
            <person name="Pajuelo D."/>
            <person name="Ebbesson L."/>
            <person name="Teles M."/>
            <person name="MacKenzie S."/>
            <person name="Amaro C."/>
        </authorList>
    </citation>
    <scope>NUCLEOTIDE SEQUENCE</scope>
</reference>
<dbReference type="AlphaFoldDB" id="A0A0E9PZ24"/>
<feature type="region of interest" description="Disordered" evidence="1">
    <location>
        <begin position="1"/>
        <end position="30"/>
    </location>
</feature>
<evidence type="ECO:0000256" key="1">
    <source>
        <dbReference type="SAM" id="MobiDB-lite"/>
    </source>
</evidence>
<name>A0A0E9PZ24_ANGAN</name>
<reference evidence="2" key="1">
    <citation type="submission" date="2014-11" db="EMBL/GenBank/DDBJ databases">
        <authorList>
            <person name="Amaro Gonzalez C."/>
        </authorList>
    </citation>
    <scope>NUCLEOTIDE SEQUENCE</scope>
</reference>